<proteinExistence type="predicted"/>
<dbReference type="AlphaFoldDB" id="A0AA39XU52"/>
<protein>
    <submittedName>
        <fullName evidence="4">Uncharacterized protein</fullName>
    </submittedName>
</protein>
<evidence type="ECO:0000256" key="3">
    <source>
        <dbReference type="SAM" id="Phobius"/>
    </source>
</evidence>
<evidence type="ECO:0000313" key="4">
    <source>
        <dbReference type="EMBL" id="KAK0639477.1"/>
    </source>
</evidence>
<evidence type="ECO:0000313" key="5">
    <source>
        <dbReference type="Proteomes" id="UP001174936"/>
    </source>
</evidence>
<keyword evidence="3" id="KW-0812">Transmembrane</keyword>
<evidence type="ECO:0000256" key="1">
    <source>
        <dbReference type="SAM" id="Coils"/>
    </source>
</evidence>
<evidence type="ECO:0000256" key="2">
    <source>
        <dbReference type="SAM" id="MobiDB-lite"/>
    </source>
</evidence>
<sequence>MATATRPAPLYRPATTQWSLPCGPLTGVEYGISTFTHPYSPTVSPGSASSCGPSGWYDSSRPSSSSRIVYMSPGICPSGYTVACSWYSTAQGPIPTSDEQAWNCLPTGYGCNSTRFAAHGANTVTNTVSDWAPMIAIRWASRDLSLLETHPLTPGLLFQASSTEASSATAKDESSAPTSKTSSSSTSTSTSTSTAVPAESGATALSAGSIAGIVVGVILGLALAAAAAFFVYKRRRQTPPTDTPHNGDIQPQVVPVAYKPNEKAHYAAVAQVHEIDSSRGPWGPVELPASSDPYTQAPAVTNQPYYNSYPESTAPSQNQSEYAFSSPSYAAHTVDGDADLPIPVSPSPAAVSETEADELERLRSRQSQLLAKRDRLLQLEEVAEEEERVLRRIEELERGGRA</sequence>
<dbReference type="PANTHER" id="PTHR16861:SF4">
    <property type="entry name" value="SH3 DOMAIN PROTEIN (AFU_ORTHOLOGUE AFUA_1G13610)"/>
    <property type="match status" value="1"/>
</dbReference>
<organism evidence="4 5">
    <name type="scientific">Cercophora newfieldiana</name>
    <dbReference type="NCBI Taxonomy" id="92897"/>
    <lineage>
        <taxon>Eukaryota</taxon>
        <taxon>Fungi</taxon>
        <taxon>Dikarya</taxon>
        <taxon>Ascomycota</taxon>
        <taxon>Pezizomycotina</taxon>
        <taxon>Sordariomycetes</taxon>
        <taxon>Sordariomycetidae</taxon>
        <taxon>Sordariales</taxon>
        <taxon>Lasiosphaeriaceae</taxon>
        <taxon>Cercophora</taxon>
    </lineage>
</organism>
<keyword evidence="5" id="KW-1185">Reference proteome</keyword>
<keyword evidence="1" id="KW-0175">Coiled coil</keyword>
<feature type="compositionally biased region" description="Low complexity" evidence="2">
    <location>
        <begin position="167"/>
        <end position="194"/>
    </location>
</feature>
<keyword evidence="3" id="KW-1133">Transmembrane helix</keyword>
<dbReference type="PANTHER" id="PTHR16861">
    <property type="entry name" value="GLYCOPROTEIN 38"/>
    <property type="match status" value="1"/>
</dbReference>
<accession>A0AA39XU52</accession>
<dbReference type="EMBL" id="JAULSV010000007">
    <property type="protein sequence ID" value="KAK0639477.1"/>
    <property type="molecule type" value="Genomic_DNA"/>
</dbReference>
<keyword evidence="3" id="KW-0472">Membrane</keyword>
<name>A0AA39XU52_9PEZI</name>
<dbReference type="Proteomes" id="UP001174936">
    <property type="component" value="Unassembled WGS sequence"/>
</dbReference>
<gene>
    <name evidence="4" type="ORF">B0T16DRAFT_244776</name>
</gene>
<feature type="region of interest" description="Disordered" evidence="2">
    <location>
        <begin position="167"/>
        <end position="196"/>
    </location>
</feature>
<feature type="coiled-coil region" evidence="1">
    <location>
        <begin position="359"/>
        <end position="399"/>
    </location>
</feature>
<comment type="caution">
    <text evidence="4">The sequence shown here is derived from an EMBL/GenBank/DDBJ whole genome shotgun (WGS) entry which is preliminary data.</text>
</comment>
<feature type="transmembrane region" description="Helical" evidence="3">
    <location>
        <begin position="210"/>
        <end position="232"/>
    </location>
</feature>
<reference evidence="4" key="1">
    <citation type="submission" date="2023-06" db="EMBL/GenBank/DDBJ databases">
        <title>Genome-scale phylogeny and comparative genomics of the fungal order Sordariales.</title>
        <authorList>
            <consortium name="Lawrence Berkeley National Laboratory"/>
            <person name="Hensen N."/>
            <person name="Bonometti L."/>
            <person name="Westerberg I."/>
            <person name="Brannstrom I.O."/>
            <person name="Guillou S."/>
            <person name="Cros-Aarteil S."/>
            <person name="Calhoun S."/>
            <person name="Haridas S."/>
            <person name="Kuo A."/>
            <person name="Mondo S."/>
            <person name="Pangilinan J."/>
            <person name="Riley R."/>
            <person name="Labutti K."/>
            <person name="Andreopoulos B."/>
            <person name="Lipzen A."/>
            <person name="Chen C."/>
            <person name="Yanf M."/>
            <person name="Daum C."/>
            <person name="Ng V."/>
            <person name="Clum A."/>
            <person name="Steindorff A."/>
            <person name="Ohm R."/>
            <person name="Martin F."/>
            <person name="Silar P."/>
            <person name="Natvig D."/>
            <person name="Lalanne C."/>
            <person name="Gautier V."/>
            <person name="Ament-Velasquez S.L."/>
            <person name="Kruys A."/>
            <person name="Hutchinson M.I."/>
            <person name="Powell A.J."/>
            <person name="Barry K."/>
            <person name="Miller A.N."/>
            <person name="Grigoriev I.V."/>
            <person name="Debuchy R."/>
            <person name="Gladieux P."/>
            <person name="Thoren M.H."/>
            <person name="Johannesson H."/>
        </authorList>
    </citation>
    <scope>NUCLEOTIDE SEQUENCE</scope>
    <source>
        <strain evidence="4">SMH2532-1</strain>
    </source>
</reference>